<reference evidence="3 4" key="1">
    <citation type="submission" date="2020-02" db="EMBL/GenBank/DDBJ databases">
        <title>Genomic and physiological characterization of two novel Nitrospinaceae genera.</title>
        <authorList>
            <person name="Mueller A.J."/>
            <person name="Jung M.-Y."/>
            <person name="Strachan C.R."/>
            <person name="Herbold C.W."/>
            <person name="Kirkegaard R.H."/>
            <person name="Daims H."/>
        </authorList>
    </citation>
    <scope>NUCLEOTIDE SEQUENCE [LARGE SCALE GENOMIC DNA]</scope>
    <source>
        <strain evidence="3">EB</strain>
    </source>
</reference>
<keyword evidence="1" id="KW-0472">Membrane</keyword>
<evidence type="ECO:0000313" key="4">
    <source>
        <dbReference type="Proteomes" id="UP000594688"/>
    </source>
</evidence>
<evidence type="ECO:0000256" key="1">
    <source>
        <dbReference type="SAM" id="Phobius"/>
    </source>
</evidence>
<dbReference type="Pfam" id="PF10881">
    <property type="entry name" value="DUF2726"/>
    <property type="match status" value="1"/>
</dbReference>
<protein>
    <submittedName>
        <fullName evidence="3">DUF2726 domain-containing protein</fullName>
    </submittedName>
</protein>
<dbReference type="KEGG" id="nli:G3M70_10620"/>
<dbReference type="EMBL" id="CP048685">
    <property type="protein sequence ID" value="QPJ62298.1"/>
    <property type="molecule type" value="Genomic_DNA"/>
</dbReference>
<sequence>MSVLQESLKSELPSIFTKLALLLGLALTAKWIITTILKTLFSKAKNIVVTKIKKENFTEQKSQNESQQFDRRISTSYFYSKRPVTSAEQKLYFALVRAVPDLLILPQVAFSQFIGTRGGDSKENFALFGTARQKVVDFLICDKAFNIICAIELDDKSHENKGEEDFKRDEILRESGINCLRFKVGHLPAIAEIKETILTNS</sequence>
<dbReference type="InterPro" id="IPR024402">
    <property type="entry name" value="DUF2726"/>
</dbReference>
<dbReference type="Proteomes" id="UP000594688">
    <property type="component" value="Chromosome"/>
</dbReference>
<evidence type="ECO:0000313" key="3">
    <source>
        <dbReference type="EMBL" id="QPJ62298.1"/>
    </source>
</evidence>
<organism evidence="3 4">
    <name type="scientific">Candidatus Nitronauta litoralis</name>
    <dbReference type="NCBI Taxonomy" id="2705533"/>
    <lineage>
        <taxon>Bacteria</taxon>
        <taxon>Pseudomonadati</taxon>
        <taxon>Nitrospinota/Tectimicrobiota group</taxon>
        <taxon>Nitrospinota</taxon>
        <taxon>Nitrospinia</taxon>
        <taxon>Nitrospinales</taxon>
        <taxon>Nitrospinaceae</taxon>
        <taxon>Candidatus Nitronauta</taxon>
    </lineage>
</organism>
<accession>A0A7T0G0U9</accession>
<proteinExistence type="predicted"/>
<keyword evidence="1" id="KW-1133">Transmembrane helix</keyword>
<name>A0A7T0G0U9_9BACT</name>
<dbReference type="AlphaFoldDB" id="A0A7T0G0U9"/>
<gene>
    <name evidence="3" type="ORF">G3M70_10620</name>
</gene>
<keyword evidence="1" id="KW-0812">Transmembrane</keyword>
<evidence type="ECO:0000259" key="2">
    <source>
        <dbReference type="Pfam" id="PF10881"/>
    </source>
</evidence>
<feature type="transmembrane region" description="Helical" evidence="1">
    <location>
        <begin position="20"/>
        <end position="41"/>
    </location>
</feature>
<feature type="domain" description="DUF2726" evidence="2">
    <location>
        <begin position="85"/>
        <end position="197"/>
    </location>
</feature>